<name>A0A6J6HHE4_9ZZZZ</name>
<dbReference type="PANTHER" id="PTHR43679">
    <property type="entry name" value="OCTANOYLTRANSFERASE LIPM-RELATED"/>
    <property type="match status" value="1"/>
</dbReference>
<dbReference type="Gene3D" id="3.30.930.10">
    <property type="entry name" value="Bira Bifunctional Protein, Domain 2"/>
    <property type="match status" value="1"/>
</dbReference>
<dbReference type="Pfam" id="PF21948">
    <property type="entry name" value="LplA-B_cat"/>
    <property type="match status" value="1"/>
</dbReference>
<dbReference type="InterPro" id="IPR050664">
    <property type="entry name" value="Octanoyltrans_LipM/LipL"/>
</dbReference>
<dbReference type="PROSITE" id="PS51733">
    <property type="entry name" value="BPL_LPL_CATALYTIC"/>
    <property type="match status" value="1"/>
</dbReference>
<dbReference type="EMBL" id="CAEZUX010000036">
    <property type="protein sequence ID" value="CAB4611943.1"/>
    <property type="molecule type" value="Genomic_DNA"/>
</dbReference>
<evidence type="ECO:0000313" key="2">
    <source>
        <dbReference type="EMBL" id="CAB4611943.1"/>
    </source>
</evidence>
<organism evidence="2">
    <name type="scientific">freshwater metagenome</name>
    <dbReference type="NCBI Taxonomy" id="449393"/>
    <lineage>
        <taxon>unclassified sequences</taxon>
        <taxon>metagenomes</taxon>
        <taxon>ecological metagenomes</taxon>
    </lineage>
</organism>
<feature type="domain" description="BPL/LPL catalytic" evidence="1">
    <location>
        <begin position="26"/>
        <end position="218"/>
    </location>
</feature>
<proteinExistence type="predicted"/>
<gene>
    <name evidence="2" type="ORF">UFOPK1874_00480</name>
</gene>
<dbReference type="InterPro" id="IPR045864">
    <property type="entry name" value="aa-tRNA-synth_II/BPL/LPL"/>
</dbReference>
<protein>
    <submittedName>
        <fullName evidence="2">Unannotated protein</fullName>
    </submittedName>
</protein>
<dbReference type="SUPFAM" id="SSF55681">
    <property type="entry name" value="Class II aaRS and biotin synthetases"/>
    <property type="match status" value="1"/>
</dbReference>
<dbReference type="InterPro" id="IPR004143">
    <property type="entry name" value="BPL_LPL_catalytic"/>
</dbReference>
<sequence>MTDRQTLWERHDWQGSAADFHALNPAPTRALWWCTVKSPAIILGSTQQESDVDAAVAAELGLDVVRRRSGGGAVYVHPTESVWIDITIPKDDPLFVDDVSSSMLWLGDVFVDALQPFIRAQTYRGSFDAGQDGRSVCFASTSPGEVFVGDAKLVGISQRRGREGARLQCVLYRSWQPELWTPSLTSSDIRERISTLPVATLSADAADIVSAVFAALPA</sequence>
<dbReference type="AlphaFoldDB" id="A0A6J6HHE4"/>
<dbReference type="PANTHER" id="PTHR43679:SF2">
    <property type="entry name" value="OCTANOYL-[GCVH]:PROTEIN N-OCTANOYLTRANSFERASE"/>
    <property type="match status" value="1"/>
</dbReference>
<accession>A0A6J6HHE4</accession>
<evidence type="ECO:0000259" key="1">
    <source>
        <dbReference type="PROSITE" id="PS51733"/>
    </source>
</evidence>
<reference evidence="2" key="1">
    <citation type="submission" date="2020-05" db="EMBL/GenBank/DDBJ databases">
        <authorList>
            <person name="Chiriac C."/>
            <person name="Salcher M."/>
            <person name="Ghai R."/>
            <person name="Kavagutti S V."/>
        </authorList>
    </citation>
    <scope>NUCLEOTIDE SEQUENCE</scope>
</reference>